<keyword evidence="2" id="KW-0813">Transport</keyword>
<feature type="transmembrane region" description="Helical" evidence="6">
    <location>
        <begin position="834"/>
        <end position="856"/>
    </location>
</feature>
<evidence type="ECO:0000256" key="6">
    <source>
        <dbReference type="SAM" id="Phobius"/>
    </source>
</evidence>
<feature type="transmembrane region" description="Helical" evidence="6">
    <location>
        <begin position="893"/>
        <end position="922"/>
    </location>
</feature>
<evidence type="ECO:0000313" key="8">
    <source>
        <dbReference type="Proteomes" id="UP001164929"/>
    </source>
</evidence>
<evidence type="ECO:0000256" key="1">
    <source>
        <dbReference type="ARBA" id="ARBA00004141"/>
    </source>
</evidence>
<evidence type="ECO:0000313" key="7">
    <source>
        <dbReference type="EMBL" id="KAJ7006562.1"/>
    </source>
</evidence>
<dbReference type="EMBL" id="JAQIZT010000002">
    <property type="protein sequence ID" value="KAJ7006562.1"/>
    <property type="molecule type" value="Genomic_DNA"/>
</dbReference>
<name>A0AAD6WBT4_9ROSI</name>
<feature type="transmembrane region" description="Helical" evidence="6">
    <location>
        <begin position="415"/>
        <end position="439"/>
    </location>
</feature>
<feature type="transmembrane region" description="Helical" evidence="6">
    <location>
        <begin position="740"/>
        <end position="770"/>
    </location>
</feature>
<comment type="caution">
    <text evidence="7">The sequence shown here is derived from an EMBL/GenBank/DDBJ whole genome shotgun (WGS) entry which is preliminary data.</text>
</comment>
<evidence type="ECO:0000256" key="3">
    <source>
        <dbReference type="ARBA" id="ARBA00022692"/>
    </source>
</evidence>
<keyword evidence="3 6" id="KW-0812">Transmembrane</keyword>
<feature type="transmembrane region" description="Helical" evidence="6">
    <location>
        <begin position="167"/>
        <end position="192"/>
    </location>
</feature>
<organism evidence="7 8">
    <name type="scientific">Populus alba x Populus x berolinensis</name>
    <dbReference type="NCBI Taxonomy" id="444605"/>
    <lineage>
        <taxon>Eukaryota</taxon>
        <taxon>Viridiplantae</taxon>
        <taxon>Streptophyta</taxon>
        <taxon>Embryophyta</taxon>
        <taxon>Tracheophyta</taxon>
        <taxon>Spermatophyta</taxon>
        <taxon>Magnoliopsida</taxon>
        <taxon>eudicotyledons</taxon>
        <taxon>Gunneridae</taxon>
        <taxon>Pentapetalae</taxon>
        <taxon>rosids</taxon>
        <taxon>fabids</taxon>
        <taxon>Malpighiales</taxon>
        <taxon>Salicaceae</taxon>
        <taxon>Saliceae</taxon>
        <taxon>Populus</taxon>
    </lineage>
</organism>
<feature type="transmembrane region" description="Helical" evidence="6">
    <location>
        <begin position="615"/>
        <end position="636"/>
    </location>
</feature>
<feature type="transmembrane region" description="Helical" evidence="6">
    <location>
        <begin position="72"/>
        <end position="93"/>
    </location>
</feature>
<feature type="transmembrane region" description="Helical" evidence="6">
    <location>
        <begin position="278"/>
        <end position="297"/>
    </location>
</feature>
<dbReference type="Gene3D" id="1.20.1740.10">
    <property type="entry name" value="Amino acid/polyamine transporter I"/>
    <property type="match status" value="2"/>
</dbReference>
<dbReference type="GO" id="GO:0022857">
    <property type="term" value="F:transmembrane transporter activity"/>
    <property type="evidence" value="ECO:0007669"/>
    <property type="project" value="InterPro"/>
</dbReference>
<dbReference type="AlphaFoldDB" id="A0AAD6WBT4"/>
<feature type="transmembrane region" description="Helical" evidence="6">
    <location>
        <begin position="459"/>
        <end position="480"/>
    </location>
</feature>
<dbReference type="PROSITE" id="PS00218">
    <property type="entry name" value="AMINO_ACID_PERMEASE_1"/>
    <property type="match status" value="2"/>
</dbReference>
<dbReference type="PANTHER" id="PTHR45649">
    <property type="entry name" value="AMINO-ACID PERMEASE BAT1"/>
    <property type="match status" value="1"/>
</dbReference>
<proteinExistence type="predicted"/>
<keyword evidence="8" id="KW-1185">Reference proteome</keyword>
<feature type="transmembrane region" description="Helical" evidence="6">
    <location>
        <begin position="198"/>
        <end position="216"/>
    </location>
</feature>
<feature type="transmembrane region" description="Helical" evidence="6">
    <location>
        <begin position="1013"/>
        <end position="1034"/>
    </location>
</feature>
<dbReference type="PANTHER" id="PTHR45649:SF17">
    <property type="entry name" value="AMINO ACID PERMEASE_ SLC12A DOMAIN-CONTAINING PROTEIN"/>
    <property type="match status" value="1"/>
</dbReference>
<dbReference type="GO" id="GO:0016020">
    <property type="term" value="C:membrane"/>
    <property type="evidence" value="ECO:0007669"/>
    <property type="project" value="UniProtKB-SubCell"/>
</dbReference>
<feature type="transmembrane region" description="Helical" evidence="6">
    <location>
        <begin position="708"/>
        <end position="728"/>
    </location>
</feature>
<feature type="transmembrane region" description="Helical" evidence="6">
    <location>
        <begin position="389"/>
        <end position="409"/>
    </location>
</feature>
<evidence type="ECO:0000256" key="5">
    <source>
        <dbReference type="ARBA" id="ARBA00023136"/>
    </source>
</evidence>
<gene>
    <name evidence="7" type="ORF">NC653_005810</name>
</gene>
<dbReference type="Pfam" id="PF13520">
    <property type="entry name" value="AA_permease_2"/>
    <property type="match status" value="3"/>
</dbReference>
<protein>
    <submittedName>
        <fullName evidence="7">Uncharacterized protein</fullName>
    </submittedName>
</protein>
<comment type="subcellular location">
    <subcellularLocation>
        <location evidence="1">Membrane</location>
        <topology evidence="1">Multi-pass membrane protein</topology>
    </subcellularLocation>
</comment>
<feature type="transmembrane region" description="Helical" evidence="6">
    <location>
        <begin position="486"/>
        <end position="505"/>
    </location>
</feature>
<feature type="transmembrane region" description="Helical" evidence="6">
    <location>
        <begin position="339"/>
        <end position="368"/>
    </location>
</feature>
<feature type="transmembrane region" description="Helical" evidence="6">
    <location>
        <begin position="1040"/>
        <end position="1061"/>
    </location>
</feature>
<keyword evidence="5 6" id="KW-0472">Membrane</keyword>
<feature type="transmembrane region" description="Helical" evidence="6">
    <location>
        <begin position="968"/>
        <end position="993"/>
    </location>
</feature>
<dbReference type="GO" id="GO:0006865">
    <property type="term" value="P:amino acid transport"/>
    <property type="evidence" value="ECO:0007669"/>
    <property type="project" value="InterPro"/>
</dbReference>
<dbReference type="Proteomes" id="UP001164929">
    <property type="component" value="Chromosome 2"/>
</dbReference>
<dbReference type="InterPro" id="IPR004840">
    <property type="entry name" value="Amino_acid_permease_CS"/>
</dbReference>
<keyword evidence="4 6" id="KW-1133">Transmembrane helix</keyword>
<accession>A0AAD6WBT4</accession>
<feature type="transmembrane region" description="Helical" evidence="6">
    <location>
        <begin position="943"/>
        <end position="962"/>
    </location>
</feature>
<evidence type="ECO:0000256" key="4">
    <source>
        <dbReference type="ARBA" id="ARBA00022989"/>
    </source>
</evidence>
<feature type="transmembrane region" description="Helical" evidence="6">
    <location>
        <begin position="39"/>
        <end position="60"/>
    </location>
</feature>
<evidence type="ECO:0000256" key="2">
    <source>
        <dbReference type="ARBA" id="ARBA00022448"/>
    </source>
</evidence>
<feature type="transmembrane region" description="Helical" evidence="6">
    <location>
        <begin position="582"/>
        <end position="603"/>
    </location>
</feature>
<reference evidence="7" key="1">
    <citation type="journal article" date="2023" name="Mol. Ecol. Resour.">
        <title>Chromosome-level genome assembly of a triploid poplar Populus alba 'Berolinensis'.</title>
        <authorList>
            <person name="Chen S."/>
            <person name="Yu Y."/>
            <person name="Wang X."/>
            <person name="Wang S."/>
            <person name="Zhang T."/>
            <person name="Zhou Y."/>
            <person name="He R."/>
            <person name="Meng N."/>
            <person name="Wang Y."/>
            <person name="Liu W."/>
            <person name="Liu Z."/>
            <person name="Liu J."/>
            <person name="Guo Q."/>
            <person name="Huang H."/>
            <person name="Sederoff R.R."/>
            <person name="Wang G."/>
            <person name="Qu G."/>
            <person name="Chen S."/>
        </authorList>
    </citation>
    <scope>NUCLEOTIDE SEQUENCE</scope>
    <source>
        <strain evidence="7">SC-2020</strain>
    </source>
</reference>
<dbReference type="InterPro" id="IPR002293">
    <property type="entry name" value="AA/rel_permease1"/>
</dbReference>
<sequence>MGPGVEHVSMDQTSVGIDSAEKRLNELGYKQELRREMTFFKTLAITFSSMAVFTGTPLYGPSLRYAGPASLIWGWVVVTFFTWFVGIAMAEICSSFPTTGSLYFWAAHLAGPKWGPLASWCCAWLETIGAVSGIGGQAYSAAQSLQMIIFLATGNNKGGGYFASRGVFLCMYMGFTIIWAVLNSFALQVIAFLDIISMWWQVIGGVAVIVILPLVAQQTQSASFVFTHFETSPEATGISSKPYAVILSVLLSNYCLYGYDTAAHLTEETKGADRTGPAAILSSIGIISVFGWAYYLALTFSIQDFNYLYDVNNETAGALVPAQIIYDAFHGRYHNSSGAVVFLCIIWGSFFFCGLSVTTSAAIVVYALSRDNGIPFSPIWRRIHPKYKVPTNAVWLCATISIILGLPILKLDVVFTAIISINTIGWVGGYAFPIFARLVMAEKNFKPGPFYLGRARRPIYLVAFLWICYTCSAFLLPTLYPIQWKTFNYAPIAIGIFLTLIMLWWSFDARKWFKGPVRNIDLRNGHALLLGEQPGYRCWLVLVMGPGVEHVSMDQTAFGIDSAEKRLNELGYKQELRREMTFFKTLAITFSSMAVFIGTPLYGPSLRYAGPASLLWGWVVVTFFTWFVGIAMAEICSSFPTTGSLYFWAAHLAGPKWGPLASWCCAWLETIGAVSGIGAQGGGYFASRGVFLCMYIGFNITWAVLNSFALQVIAFLGIISIWWQGLQFKQSAPSSWEIKAILLSSIGLLAHENVQVIGGLAVIVMLPLVAPHTQSASFVFTHFETSPETTGISSKPYAVILSVLLSNYCLYGYDTAAHLTEETRGADRTGPAAILSSIGIISVMGWAYYLALTFSIQDFNYLYDVNNETAGALVPAQIIYDAFHGRYHNSTGAVVFLCIIWGSFFFCGLSVTAGAARVVYALSRDNGIPFSPIWRRIHPKYKVPTNAVWLCAAISIILGLPILKLDVIFTAIVSISTIGWVGGYSVPIFARLVMAEKNFKPGPFYLGRARRPICLVAFLWICYTCSVFLLPTLYPIQWKTFNYAPIAVGMVFTLIMLWWAFDARKWFKGPVRNIDLQNGRI</sequence>